<comment type="function">
    <text evidence="6">Required for the formation of N(7)-methylguanine at position 46 (m7G46) in tRNA. In the complex, it is required to stabilize and induce conformational changes of the catalytic subunit.</text>
</comment>
<dbReference type="AlphaFoldDB" id="A0A5J4NHY3"/>
<keyword evidence="2 6" id="KW-0853">WD repeat</keyword>
<dbReference type="InterPro" id="IPR001680">
    <property type="entry name" value="WD40_rpt"/>
</dbReference>
<reference evidence="9 10" key="1">
    <citation type="journal article" date="2019" name="Gigascience">
        <title>Whole-genome sequence of the oriental lung fluke Paragonimus westermani.</title>
        <authorList>
            <person name="Oey H."/>
            <person name="Zakrzewski M."/>
            <person name="Narain K."/>
            <person name="Devi K.R."/>
            <person name="Agatsuma T."/>
            <person name="Nawaratna S."/>
            <person name="Gobert G.N."/>
            <person name="Jones M.K."/>
            <person name="Ragan M.A."/>
            <person name="McManus D.P."/>
            <person name="Krause L."/>
        </authorList>
    </citation>
    <scope>NUCLEOTIDE SEQUENCE [LARGE SCALE GENOMIC DNA]</scope>
    <source>
        <strain evidence="9 10">IND2009</strain>
    </source>
</reference>
<evidence type="ECO:0000313" key="10">
    <source>
        <dbReference type="Proteomes" id="UP000324629"/>
    </source>
</evidence>
<dbReference type="PROSITE" id="PS50082">
    <property type="entry name" value="WD_REPEATS_2"/>
    <property type="match status" value="1"/>
</dbReference>
<dbReference type="SMART" id="SM00320">
    <property type="entry name" value="WD40"/>
    <property type="match status" value="2"/>
</dbReference>
<feature type="repeat" description="WD" evidence="7">
    <location>
        <begin position="174"/>
        <end position="215"/>
    </location>
</feature>
<dbReference type="InterPro" id="IPR036322">
    <property type="entry name" value="WD40_repeat_dom_sf"/>
</dbReference>
<evidence type="ECO:0000256" key="8">
    <source>
        <dbReference type="SAM" id="Phobius"/>
    </source>
</evidence>
<dbReference type="UniPathway" id="UPA00989"/>
<proteinExistence type="inferred from homology"/>
<dbReference type="GO" id="GO:0005634">
    <property type="term" value="C:nucleus"/>
    <property type="evidence" value="ECO:0007669"/>
    <property type="project" value="UniProtKB-SubCell"/>
</dbReference>
<accession>A0A5J4NHY3</accession>
<sequence>MFSSNRSALCLSTKDCFIWCQLTLQDGVVCSAHTIGRLKDIPCSGAVSHCISPSGKYACLTDTSKKAVLLTNELGVLNPLGFTYLPRCASCMCFSPDEKFVVFGEKSGNVYKLAVSDFTGLMGNSESLSLMLGHLSILSDVTISDDCTLIATCDRDEKIRISRFSQPFIIEAFCLGHESFITQLVFCPRSHYLVSAGGDSSLRLWEAQTGLELATFRLSFSDCAVTSECAADPVVVSRLMCPVASVCVGCSSSHPVLFAIPFQIGDGGTSVTCWGSLTHVVTLNKRPLLDLAVCSPEDGERHRLLLIGLSADTLPRLTTWLLADLSTDNRVPPVFDWQQLNVISYIPDDLLDLPAYCTKIVYEVLGGPRVFFPERMRMSIACCLLLIFLIFPFFQDPNPRMEFLKSLHKTNQDRSMIESYEENKPIHHQKLLDRRLRHQQKRQLRKRMKRAIDM</sequence>
<dbReference type="GO" id="GO:0005829">
    <property type="term" value="C:cytosol"/>
    <property type="evidence" value="ECO:0007669"/>
    <property type="project" value="TreeGrafter"/>
</dbReference>
<keyword evidence="5 6" id="KW-0539">Nucleus</keyword>
<comment type="similarity">
    <text evidence="6">Belongs to the WD repeat TRM82 family.</text>
</comment>
<dbReference type="GO" id="GO:0008168">
    <property type="term" value="F:methyltransferase activity"/>
    <property type="evidence" value="ECO:0007669"/>
    <property type="project" value="UniProtKB-KW"/>
</dbReference>
<keyword evidence="3 6" id="KW-0819">tRNA processing</keyword>
<dbReference type="InterPro" id="IPR015943">
    <property type="entry name" value="WD40/YVTN_repeat-like_dom_sf"/>
</dbReference>
<name>A0A5J4NHY3_9TREM</name>
<keyword evidence="8" id="KW-1133">Transmembrane helix</keyword>
<dbReference type="PANTHER" id="PTHR16288">
    <property type="entry name" value="WD40 REPEAT PROTEIN 4"/>
    <property type="match status" value="1"/>
</dbReference>
<comment type="subunit">
    <text evidence="6">Forms a heterodimer with the catalytic subunit.</text>
</comment>
<evidence type="ECO:0000256" key="1">
    <source>
        <dbReference type="ARBA" id="ARBA00004123"/>
    </source>
</evidence>
<protein>
    <recommendedName>
        <fullName evidence="6">tRNA (guanine-N(7)-)-methyltransferase non-catalytic subunit</fullName>
    </recommendedName>
    <alternativeName>
        <fullName evidence="6">WD repeat-containing protein 4 homolog</fullName>
    </alternativeName>
</protein>
<dbReference type="Pfam" id="PF00400">
    <property type="entry name" value="WD40"/>
    <property type="match status" value="2"/>
</dbReference>
<feature type="transmembrane region" description="Helical" evidence="8">
    <location>
        <begin position="376"/>
        <end position="394"/>
    </location>
</feature>
<dbReference type="SUPFAM" id="SSF50978">
    <property type="entry name" value="WD40 repeat-like"/>
    <property type="match status" value="1"/>
</dbReference>
<keyword evidence="9" id="KW-0808">Transferase</keyword>
<evidence type="ECO:0000256" key="6">
    <source>
        <dbReference type="HAMAP-Rule" id="MF_03056"/>
    </source>
</evidence>
<evidence type="ECO:0000256" key="4">
    <source>
        <dbReference type="ARBA" id="ARBA00022737"/>
    </source>
</evidence>
<dbReference type="InterPro" id="IPR028884">
    <property type="entry name" value="Trm82"/>
</dbReference>
<dbReference type="EMBL" id="QNGE01002799">
    <property type="protein sequence ID" value="KAA3674971.1"/>
    <property type="molecule type" value="Genomic_DNA"/>
</dbReference>
<dbReference type="HAMAP" id="MF_03056">
    <property type="entry name" value="TRM82"/>
    <property type="match status" value="1"/>
</dbReference>
<keyword evidence="9" id="KW-0489">Methyltransferase</keyword>
<comment type="subcellular location">
    <subcellularLocation>
        <location evidence="1 6">Nucleus</location>
    </subcellularLocation>
</comment>
<comment type="caution">
    <text evidence="9">The sequence shown here is derived from an EMBL/GenBank/DDBJ whole genome shotgun (WGS) entry which is preliminary data.</text>
</comment>
<evidence type="ECO:0000256" key="2">
    <source>
        <dbReference type="ARBA" id="ARBA00022574"/>
    </source>
</evidence>
<dbReference type="Gene3D" id="2.130.10.10">
    <property type="entry name" value="YVTN repeat-like/Quinoprotein amine dehydrogenase"/>
    <property type="match status" value="1"/>
</dbReference>
<keyword evidence="8" id="KW-0472">Membrane</keyword>
<evidence type="ECO:0000256" key="7">
    <source>
        <dbReference type="PROSITE-ProRule" id="PRU00221"/>
    </source>
</evidence>
<keyword evidence="4 6" id="KW-0677">Repeat</keyword>
<comment type="pathway">
    <text evidence="6">tRNA modification; N(7)-methylguanine-tRNA biosynthesis.</text>
</comment>
<keyword evidence="10" id="KW-1185">Reference proteome</keyword>
<dbReference type="GO" id="GO:0043527">
    <property type="term" value="C:tRNA methyltransferase complex"/>
    <property type="evidence" value="ECO:0007669"/>
    <property type="project" value="TreeGrafter"/>
</dbReference>
<dbReference type="PROSITE" id="PS00678">
    <property type="entry name" value="WD_REPEATS_1"/>
    <property type="match status" value="1"/>
</dbReference>
<dbReference type="Proteomes" id="UP000324629">
    <property type="component" value="Unassembled WGS sequence"/>
</dbReference>
<dbReference type="InterPro" id="IPR019775">
    <property type="entry name" value="WD40_repeat_CS"/>
</dbReference>
<dbReference type="PROSITE" id="PS50294">
    <property type="entry name" value="WD_REPEATS_REGION"/>
    <property type="match status" value="1"/>
</dbReference>
<organism evidence="9 10">
    <name type="scientific">Paragonimus westermani</name>
    <dbReference type="NCBI Taxonomy" id="34504"/>
    <lineage>
        <taxon>Eukaryota</taxon>
        <taxon>Metazoa</taxon>
        <taxon>Spiralia</taxon>
        <taxon>Lophotrochozoa</taxon>
        <taxon>Platyhelminthes</taxon>
        <taxon>Trematoda</taxon>
        <taxon>Digenea</taxon>
        <taxon>Plagiorchiida</taxon>
        <taxon>Troglotremata</taxon>
        <taxon>Troglotrematidae</taxon>
        <taxon>Paragonimus</taxon>
    </lineage>
</organism>
<keyword evidence="8" id="KW-0812">Transmembrane</keyword>
<dbReference type="PANTHER" id="PTHR16288:SF0">
    <property type="entry name" value="TRNA (GUANINE-N(7)-)-METHYLTRANSFERASE NON-CATALYTIC SUBUNIT WDR4"/>
    <property type="match status" value="1"/>
</dbReference>
<evidence type="ECO:0000313" key="9">
    <source>
        <dbReference type="EMBL" id="KAA3674971.1"/>
    </source>
</evidence>
<evidence type="ECO:0000256" key="3">
    <source>
        <dbReference type="ARBA" id="ARBA00022694"/>
    </source>
</evidence>
<evidence type="ECO:0000256" key="5">
    <source>
        <dbReference type="ARBA" id="ARBA00023242"/>
    </source>
</evidence>
<gene>
    <name evidence="9" type="ORF">DEA37_0013169</name>
</gene>
<dbReference type="GO" id="GO:0106004">
    <property type="term" value="P:tRNA (guanine-N7)-methylation"/>
    <property type="evidence" value="ECO:0007669"/>
    <property type="project" value="UniProtKB-UniRule"/>
</dbReference>